<keyword evidence="2 15" id="KW-0597">Phosphoprotein</keyword>
<dbReference type="FunFam" id="1.10.150.20:FF:000009">
    <property type="entry name" value="Flap endonuclease 1"/>
    <property type="match status" value="1"/>
</dbReference>
<proteinExistence type="inferred from homology"/>
<evidence type="ECO:0000256" key="1">
    <source>
        <dbReference type="ARBA" id="ARBA00004173"/>
    </source>
</evidence>
<keyword evidence="11 15" id="KW-0496">Mitochondrion</keyword>
<feature type="domain" description="XPG-I" evidence="18">
    <location>
        <begin position="148"/>
        <end position="220"/>
    </location>
</feature>
<keyword evidence="3 15" id="KW-0235">DNA replication</keyword>
<evidence type="ECO:0000256" key="16">
    <source>
        <dbReference type="SAM" id="Coils"/>
    </source>
</evidence>
<dbReference type="SMART" id="SM00484">
    <property type="entry name" value="XPGI"/>
    <property type="match status" value="1"/>
</dbReference>
<comment type="similarity">
    <text evidence="14 15">Belongs to the XPG/RAD2 endonuclease family. FEN1 subfamily.</text>
</comment>
<keyword evidence="7 15" id="KW-0227">DNA damage</keyword>
<evidence type="ECO:0000259" key="18">
    <source>
        <dbReference type="SMART" id="SM00484"/>
    </source>
</evidence>
<feature type="domain" description="XPG N-terminal" evidence="19">
    <location>
        <begin position="1"/>
        <end position="109"/>
    </location>
</feature>
<evidence type="ECO:0000313" key="20">
    <source>
        <dbReference type="EMBL" id="CAD9772714.1"/>
    </source>
</evidence>
<dbReference type="GO" id="GO:0017108">
    <property type="term" value="F:5'-flap endonuclease activity"/>
    <property type="evidence" value="ECO:0007669"/>
    <property type="project" value="UniProtKB-UniRule"/>
</dbReference>
<dbReference type="SUPFAM" id="SSF88723">
    <property type="entry name" value="PIN domain-like"/>
    <property type="match status" value="1"/>
</dbReference>
<dbReference type="InterPro" id="IPR029060">
    <property type="entry name" value="PIN-like_dom_sf"/>
</dbReference>
<dbReference type="GO" id="GO:0043137">
    <property type="term" value="P:DNA replication, removal of RNA primer"/>
    <property type="evidence" value="ECO:0007669"/>
    <property type="project" value="UniProtKB-UniRule"/>
</dbReference>
<keyword evidence="4 15" id="KW-0540">Nuclease</keyword>
<evidence type="ECO:0000256" key="15">
    <source>
        <dbReference type="HAMAP-Rule" id="MF_03140"/>
    </source>
</evidence>
<evidence type="ECO:0000259" key="19">
    <source>
        <dbReference type="SMART" id="SM00485"/>
    </source>
</evidence>
<evidence type="ECO:0000256" key="10">
    <source>
        <dbReference type="ARBA" id="ARBA00022842"/>
    </source>
</evidence>
<dbReference type="EMBL" id="HBHP01026953">
    <property type="protein sequence ID" value="CAD9772714.1"/>
    <property type="molecule type" value="Transcribed_RNA"/>
</dbReference>
<dbReference type="GO" id="GO:0005730">
    <property type="term" value="C:nucleolus"/>
    <property type="evidence" value="ECO:0007669"/>
    <property type="project" value="UniProtKB-SubCell"/>
</dbReference>
<dbReference type="PRINTS" id="PR00853">
    <property type="entry name" value="XPGRADSUPER"/>
</dbReference>
<evidence type="ECO:0000256" key="3">
    <source>
        <dbReference type="ARBA" id="ARBA00022705"/>
    </source>
</evidence>
<dbReference type="Pfam" id="PF00867">
    <property type="entry name" value="XPG_I"/>
    <property type="match status" value="1"/>
</dbReference>
<evidence type="ECO:0000256" key="12">
    <source>
        <dbReference type="ARBA" id="ARBA00023204"/>
    </source>
</evidence>
<dbReference type="GO" id="GO:0000287">
    <property type="term" value="F:magnesium ion binding"/>
    <property type="evidence" value="ECO:0007669"/>
    <property type="project" value="UniProtKB-UniRule"/>
</dbReference>
<dbReference type="SMART" id="SM00475">
    <property type="entry name" value="53EXOc"/>
    <property type="match status" value="1"/>
</dbReference>
<gene>
    <name evidence="20" type="ORF">LSP00402_LOCUS16704</name>
</gene>
<dbReference type="PANTHER" id="PTHR11081">
    <property type="entry name" value="FLAP ENDONUCLEASE FAMILY MEMBER"/>
    <property type="match status" value="1"/>
</dbReference>
<keyword evidence="12 15" id="KW-0234">DNA repair</keyword>
<keyword evidence="13 15" id="KW-0539">Nucleus</keyword>
<dbReference type="HAMAP" id="MF_00614">
    <property type="entry name" value="Fen"/>
    <property type="match status" value="1"/>
</dbReference>
<sequence>MGIKGLMKFISDTAPDAVKEGEIKSYFGRKVAIDASMSLYQFLIAVRSGPDAQMLTNEAGEVTSHLQGLFHRTIRMMDNGVKPVYVFDGKAPVLKSGELEIRKEAKKKAQEELKKAKESGDQAEINKFSRRLVRVTREQNEECKRLLKLMGVPSVDAAGEAEAQCAQLCKEGHVFGTATEDMDALTFGTPKLLRHMTFSEARKAAIVEIELKTVLEQTGLTMDQFIDFCILCGCDYTMAIRGIGPKSAYKLIKKHGNIEGVLENLNKDKYKIDSNAFLFKEARELFRKPDVSDTKNIKLTWAPPDEEGLVEFLCKEKGFEEGRVRNAVKKLRKARNKGSQKRLESFFGPVTITKRKKAPVKEKKKGKKKAKK</sequence>
<name>A0A7S2TXG7_9EUKA</name>
<keyword evidence="6 15" id="KW-0255">Endonuclease</keyword>
<evidence type="ECO:0000256" key="4">
    <source>
        <dbReference type="ARBA" id="ARBA00022722"/>
    </source>
</evidence>
<dbReference type="GO" id="GO:0005739">
    <property type="term" value="C:mitochondrion"/>
    <property type="evidence" value="ECO:0007669"/>
    <property type="project" value="UniProtKB-SubCell"/>
</dbReference>
<dbReference type="InterPro" id="IPR006086">
    <property type="entry name" value="XPG-I_dom"/>
</dbReference>
<evidence type="ECO:0000256" key="5">
    <source>
        <dbReference type="ARBA" id="ARBA00022723"/>
    </source>
</evidence>
<dbReference type="EC" id="3.1.-.-" evidence="15"/>
<dbReference type="SMART" id="SM00485">
    <property type="entry name" value="XPGN"/>
    <property type="match status" value="1"/>
</dbReference>
<evidence type="ECO:0000256" key="7">
    <source>
        <dbReference type="ARBA" id="ARBA00022763"/>
    </source>
</evidence>
<dbReference type="InterPro" id="IPR006085">
    <property type="entry name" value="XPG_DNA_repair_N"/>
</dbReference>
<evidence type="ECO:0000256" key="11">
    <source>
        <dbReference type="ARBA" id="ARBA00023128"/>
    </source>
</evidence>
<feature type="domain" description="5'-3' exonuclease" evidence="17">
    <location>
        <begin position="29"/>
        <end position="300"/>
    </location>
</feature>
<evidence type="ECO:0000256" key="14">
    <source>
        <dbReference type="ARBA" id="ARBA00034726"/>
    </source>
</evidence>
<dbReference type="FunFam" id="3.40.50.1010:FF:000003">
    <property type="entry name" value="Flap endonuclease 1"/>
    <property type="match status" value="1"/>
</dbReference>
<dbReference type="GO" id="GO:0005654">
    <property type="term" value="C:nucleoplasm"/>
    <property type="evidence" value="ECO:0007669"/>
    <property type="project" value="UniProtKB-SubCell"/>
</dbReference>
<comment type="function">
    <text evidence="15">Structure-specific nuclease with 5'-flap endonuclease and 5'-3' exonuclease activities involved in DNA replication and repair. During DNA replication, cleaves the 5'-overhanging flap structure that is generated by displacement synthesis when DNA polymerase encounters the 5'-end of a downstream Okazaki fragment. It enters the flap from the 5'-end and then tracks to cleave the flap base, leaving a nick for ligation. Also involved in the long patch base excision repair (LP-BER) pathway, by cleaving within the apurinic/apyrimidinic (AP) site-terminated flap. Acts as a genome stabilization factor that prevents flaps from equilibrating into structures that lead to duplications and deletions. Also possesses 5'-3' exonuclease activity on nicked or gapped double-stranded DNA, and exhibits RNase H activity. Also involved in replication and repair of rDNA and in repairing mitochondrial DNA.</text>
</comment>
<evidence type="ECO:0000256" key="6">
    <source>
        <dbReference type="ARBA" id="ARBA00022759"/>
    </source>
</evidence>
<evidence type="ECO:0000259" key="17">
    <source>
        <dbReference type="SMART" id="SM00475"/>
    </source>
</evidence>
<dbReference type="GO" id="GO:0003677">
    <property type="term" value="F:DNA binding"/>
    <property type="evidence" value="ECO:0007669"/>
    <property type="project" value="UniProtKB-UniRule"/>
</dbReference>
<dbReference type="GO" id="GO:0008409">
    <property type="term" value="F:5'-3' exonuclease activity"/>
    <property type="evidence" value="ECO:0007669"/>
    <property type="project" value="UniProtKB-UniRule"/>
</dbReference>
<dbReference type="GO" id="GO:0006284">
    <property type="term" value="P:base-excision repair"/>
    <property type="evidence" value="ECO:0007669"/>
    <property type="project" value="UniProtKB-UniRule"/>
</dbReference>
<dbReference type="Gene3D" id="1.10.150.20">
    <property type="entry name" value="5' to 3' exonuclease, C-terminal subdomain"/>
    <property type="match status" value="1"/>
</dbReference>
<keyword evidence="10 15" id="KW-0460">Magnesium</keyword>
<dbReference type="SMART" id="SM00279">
    <property type="entry name" value="HhH2"/>
    <property type="match status" value="1"/>
</dbReference>
<dbReference type="InterPro" id="IPR019974">
    <property type="entry name" value="XPG_CS"/>
</dbReference>
<reference evidence="20" key="1">
    <citation type="submission" date="2021-01" db="EMBL/GenBank/DDBJ databases">
        <authorList>
            <person name="Corre E."/>
            <person name="Pelletier E."/>
            <person name="Niang G."/>
            <person name="Scheremetjew M."/>
            <person name="Finn R."/>
            <person name="Kale V."/>
            <person name="Holt S."/>
            <person name="Cochrane G."/>
            <person name="Meng A."/>
            <person name="Brown T."/>
            <person name="Cohen L."/>
        </authorList>
    </citation>
    <scope>NUCLEOTIDE SEQUENCE</scope>
    <source>
        <strain evidence="20">CCMP622</strain>
    </source>
</reference>
<dbReference type="PROSITE" id="PS00841">
    <property type="entry name" value="XPG_1"/>
    <property type="match status" value="1"/>
</dbReference>
<dbReference type="AlphaFoldDB" id="A0A7S2TXG7"/>
<dbReference type="InterPro" id="IPR036279">
    <property type="entry name" value="5-3_exonuclease_C_sf"/>
</dbReference>
<dbReference type="PANTHER" id="PTHR11081:SF9">
    <property type="entry name" value="FLAP ENDONUCLEASE 1"/>
    <property type="match status" value="1"/>
</dbReference>
<dbReference type="SUPFAM" id="SSF47807">
    <property type="entry name" value="5' to 3' exonuclease, C-terminal subdomain"/>
    <property type="match status" value="1"/>
</dbReference>
<accession>A0A7S2TXG7</accession>
<dbReference type="Pfam" id="PF00752">
    <property type="entry name" value="XPG_N"/>
    <property type="match status" value="1"/>
</dbReference>
<dbReference type="CDD" id="cd09867">
    <property type="entry name" value="PIN_FEN1"/>
    <property type="match status" value="1"/>
</dbReference>
<dbReference type="InterPro" id="IPR008918">
    <property type="entry name" value="HhH2"/>
</dbReference>
<dbReference type="InterPro" id="IPR023426">
    <property type="entry name" value="Flap_endonuc"/>
</dbReference>
<evidence type="ECO:0000256" key="13">
    <source>
        <dbReference type="ARBA" id="ARBA00023242"/>
    </source>
</evidence>
<dbReference type="InterPro" id="IPR002421">
    <property type="entry name" value="5-3_exonuclease"/>
</dbReference>
<keyword evidence="16" id="KW-0175">Coiled coil</keyword>
<evidence type="ECO:0000256" key="2">
    <source>
        <dbReference type="ARBA" id="ARBA00022553"/>
    </source>
</evidence>
<keyword evidence="9 15" id="KW-0269">Exonuclease</keyword>
<dbReference type="Gene3D" id="3.40.50.1010">
    <property type="entry name" value="5'-nuclease"/>
    <property type="match status" value="1"/>
</dbReference>
<keyword evidence="8 15" id="KW-0378">Hydrolase</keyword>
<keyword evidence="5 15" id="KW-0479">Metal-binding</keyword>
<dbReference type="InterPro" id="IPR006084">
    <property type="entry name" value="XPG/Rad2"/>
</dbReference>
<comment type="subcellular location">
    <subcellularLocation>
        <location evidence="1 15">Mitochondrion</location>
    </subcellularLocation>
    <subcellularLocation>
        <location evidence="15">Nucleus</location>
        <location evidence="15">Nucleolus</location>
    </subcellularLocation>
    <subcellularLocation>
        <location evidence="15">Nucleus</location>
        <location evidence="15">Nucleoplasm</location>
    </subcellularLocation>
    <text evidence="15">Resides mostly in the nucleoli and relocalizes to the nucleoplasm upon DNA damage.</text>
</comment>
<feature type="coiled-coil region" evidence="16">
    <location>
        <begin position="99"/>
        <end position="126"/>
    </location>
</feature>
<comment type="cofactor">
    <cofactor evidence="15">
        <name>Mg(2+)</name>
        <dbReference type="ChEBI" id="CHEBI:18420"/>
    </cofactor>
    <text evidence="15">Binds 2 magnesium ions per subunit. They probably participate in the reaction catalyzed by the enzyme. May bind an additional third magnesium ion after substrate binding.</text>
</comment>
<evidence type="ECO:0000256" key="9">
    <source>
        <dbReference type="ARBA" id="ARBA00022839"/>
    </source>
</evidence>
<organism evidence="20">
    <name type="scientific">Lotharella oceanica</name>
    <dbReference type="NCBI Taxonomy" id="641309"/>
    <lineage>
        <taxon>Eukaryota</taxon>
        <taxon>Sar</taxon>
        <taxon>Rhizaria</taxon>
        <taxon>Cercozoa</taxon>
        <taxon>Chlorarachniophyceae</taxon>
        <taxon>Lotharella</taxon>
    </lineage>
</organism>
<evidence type="ECO:0000256" key="8">
    <source>
        <dbReference type="ARBA" id="ARBA00022801"/>
    </source>
</evidence>
<protein>
    <recommendedName>
        <fullName evidence="15">Flap endonuclease 1</fullName>
        <shortName evidence="15">FEN-1</shortName>
        <ecNumber evidence="15">3.1.-.-</ecNumber>
    </recommendedName>
    <alternativeName>
        <fullName evidence="15">Flap structure-specific endonuclease 1</fullName>
    </alternativeName>
</protein>